<dbReference type="PANTHER" id="PTHR11487:SF0">
    <property type="entry name" value="S-ACYL FATTY ACID SYNTHASE THIOESTERASE, MEDIUM CHAIN"/>
    <property type="match status" value="1"/>
</dbReference>
<dbReference type="Pfam" id="PF00975">
    <property type="entry name" value="Thioesterase"/>
    <property type="match status" value="1"/>
</dbReference>
<dbReference type="EMBL" id="JBIRGQ010000016">
    <property type="protein sequence ID" value="MFH8551855.1"/>
    <property type="molecule type" value="Genomic_DNA"/>
</dbReference>
<dbReference type="Proteomes" id="UP001610818">
    <property type="component" value="Unassembled WGS sequence"/>
</dbReference>
<protein>
    <submittedName>
        <fullName evidence="3">Thioesterase II family protein</fullName>
    </submittedName>
</protein>
<accession>A0ABW7R5G9</accession>
<dbReference type="RefSeq" id="WP_397718957.1">
    <property type="nucleotide sequence ID" value="NZ_JBIRGN010000016.1"/>
</dbReference>
<evidence type="ECO:0000313" key="4">
    <source>
        <dbReference type="Proteomes" id="UP001610818"/>
    </source>
</evidence>
<evidence type="ECO:0000313" key="3">
    <source>
        <dbReference type="EMBL" id="MFH8551855.1"/>
    </source>
</evidence>
<gene>
    <name evidence="3" type="ORF">ACH4F9_43465</name>
</gene>
<sequence>MDSTRPALRLFVLHHAGGSHLLYRHWPARLPGTWDVRLLDAPGHGFLLDEPQITDACRLADFLLRRVEHELAAPYALFGHSMGALLAYEMTRLAVERGLSLPVWVGLSARPAPQSADPPRELSDDELRARLRRLGGMPEGVIDDSGLWDRFYPVIRGDLRLVANWRPAADAAPLPVALSAFAGREDHSAAPALMAGWQEHCEHYLGLRAFDGGHFYFQDDPGPLLRHIERDAATALDAAGAAHSP</sequence>
<comment type="caution">
    <text evidence="3">The sequence shown here is derived from an EMBL/GenBank/DDBJ whole genome shotgun (WGS) entry which is preliminary data.</text>
</comment>
<dbReference type="SUPFAM" id="SSF53474">
    <property type="entry name" value="alpha/beta-Hydrolases"/>
    <property type="match status" value="1"/>
</dbReference>
<dbReference type="InterPro" id="IPR029058">
    <property type="entry name" value="AB_hydrolase_fold"/>
</dbReference>
<evidence type="ECO:0000256" key="1">
    <source>
        <dbReference type="ARBA" id="ARBA00007169"/>
    </source>
</evidence>
<feature type="domain" description="Thioesterase" evidence="2">
    <location>
        <begin position="9"/>
        <end position="230"/>
    </location>
</feature>
<organism evidence="3 4">
    <name type="scientific">Streptomyces longisporoflavus</name>
    <dbReference type="NCBI Taxonomy" id="28044"/>
    <lineage>
        <taxon>Bacteria</taxon>
        <taxon>Bacillati</taxon>
        <taxon>Actinomycetota</taxon>
        <taxon>Actinomycetes</taxon>
        <taxon>Kitasatosporales</taxon>
        <taxon>Streptomycetaceae</taxon>
        <taxon>Streptomyces</taxon>
    </lineage>
</organism>
<evidence type="ECO:0000259" key="2">
    <source>
        <dbReference type="Pfam" id="PF00975"/>
    </source>
</evidence>
<keyword evidence="4" id="KW-1185">Reference proteome</keyword>
<reference evidence="3 4" key="1">
    <citation type="submission" date="2024-10" db="EMBL/GenBank/DDBJ databases">
        <title>The Natural Products Discovery Center: Release of the First 8490 Sequenced Strains for Exploring Actinobacteria Biosynthetic Diversity.</title>
        <authorList>
            <person name="Kalkreuter E."/>
            <person name="Kautsar S.A."/>
            <person name="Yang D."/>
            <person name="Bader C.D."/>
            <person name="Teijaro C.N."/>
            <person name="Fluegel L."/>
            <person name="Davis C.M."/>
            <person name="Simpson J.R."/>
            <person name="Lauterbach L."/>
            <person name="Steele A.D."/>
            <person name="Gui C."/>
            <person name="Meng S."/>
            <person name="Li G."/>
            <person name="Viehrig K."/>
            <person name="Ye F."/>
            <person name="Su P."/>
            <person name="Kiefer A.F."/>
            <person name="Nichols A."/>
            <person name="Cepeda A.J."/>
            <person name="Yan W."/>
            <person name="Fan B."/>
            <person name="Jiang Y."/>
            <person name="Adhikari A."/>
            <person name="Zheng C.-J."/>
            <person name="Schuster L."/>
            <person name="Cowan T.M."/>
            <person name="Smanski M.J."/>
            <person name="Chevrette M.G."/>
            <person name="De Carvalho L.P.S."/>
            <person name="Shen B."/>
        </authorList>
    </citation>
    <scope>NUCLEOTIDE SEQUENCE [LARGE SCALE GENOMIC DNA]</scope>
    <source>
        <strain evidence="3 4">NPDC017990</strain>
    </source>
</reference>
<proteinExistence type="inferred from homology"/>
<dbReference type="Gene3D" id="3.40.50.1820">
    <property type="entry name" value="alpha/beta hydrolase"/>
    <property type="match status" value="1"/>
</dbReference>
<dbReference type="PANTHER" id="PTHR11487">
    <property type="entry name" value="THIOESTERASE"/>
    <property type="match status" value="1"/>
</dbReference>
<name>A0ABW7R5G9_9ACTN</name>
<dbReference type="InterPro" id="IPR001031">
    <property type="entry name" value="Thioesterase"/>
</dbReference>
<dbReference type="InterPro" id="IPR012223">
    <property type="entry name" value="TEII"/>
</dbReference>
<comment type="similarity">
    <text evidence="1">Belongs to the thioesterase family.</text>
</comment>